<protein>
    <submittedName>
        <fullName evidence="1">Uncharacterized protein</fullName>
    </submittedName>
</protein>
<sequence length="50" mass="5534">MPNNITKIFSESIFVKQQVLKTNAADVIEQMAVVIVSAIEDGNKLWVLTS</sequence>
<dbReference type="EMBL" id="CP138327">
    <property type="protein sequence ID" value="WXT99913.1"/>
    <property type="molecule type" value="Genomic_DNA"/>
</dbReference>
<dbReference type="AlphaFoldDB" id="A0AAU6PFX9"/>
<proteinExistence type="predicted"/>
<organism evidence="1">
    <name type="scientific">Catillopecten margaritatus gill symbiont</name>
    <dbReference type="NCBI Taxonomy" id="3083288"/>
    <lineage>
        <taxon>Bacteria</taxon>
        <taxon>Pseudomonadati</taxon>
        <taxon>Pseudomonadota</taxon>
        <taxon>Gammaproteobacteria</taxon>
        <taxon>sulfur-oxidizing symbionts</taxon>
    </lineage>
</organism>
<name>A0AAU6PFX9_9GAMM</name>
<reference evidence="1" key="1">
    <citation type="submission" date="2023-10" db="EMBL/GenBank/DDBJ databases">
        <title>The first scallop-associated chemosynthetic bacterial symbiont.</title>
        <authorList>
            <person name="Lin Y.-T."/>
            <person name="Sun J."/>
            <person name="Ip J.C.-H."/>
            <person name="He X."/>
            <person name="Gao Z.-M."/>
            <person name="Perez M."/>
            <person name="Xu T."/>
            <person name="Qian P.-Y."/>
            <person name="Qiu J.-W."/>
        </authorList>
    </citation>
    <scope>NUCLEOTIDE SEQUENCE</scope>
    <source>
        <strain evidence="1">Gill1</strain>
    </source>
</reference>
<gene>
    <name evidence="1" type="ORF">Ctma_0619</name>
</gene>
<accession>A0AAU6PFX9</accession>
<evidence type="ECO:0000313" key="1">
    <source>
        <dbReference type="EMBL" id="WXT99913.1"/>
    </source>
</evidence>